<feature type="region of interest" description="Disordered" evidence="6">
    <location>
        <begin position="244"/>
        <end position="264"/>
    </location>
</feature>
<dbReference type="InterPro" id="IPR036869">
    <property type="entry name" value="J_dom_sf"/>
</dbReference>
<dbReference type="GO" id="GO:0005681">
    <property type="term" value="C:spliceosomal complex"/>
    <property type="evidence" value="ECO:0007669"/>
    <property type="project" value="TreeGrafter"/>
</dbReference>
<feature type="compositionally biased region" description="Polar residues" evidence="6">
    <location>
        <begin position="249"/>
        <end position="259"/>
    </location>
</feature>
<dbReference type="AlphaFoldDB" id="A0A7S3K1Q7"/>
<evidence type="ECO:0000256" key="1">
    <source>
        <dbReference type="ARBA" id="ARBA00004123"/>
    </source>
</evidence>
<protein>
    <recommendedName>
        <fullName evidence="7">J domain-containing protein</fullName>
    </recommendedName>
</protein>
<dbReference type="PANTHER" id="PTHR44313">
    <property type="entry name" value="DNAJ HOMOLOG SUBFAMILY C MEMBER 17"/>
    <property type="match status" value="1"/>
</dbReference>
<keyword evidence="3" id="KW-0963">Cytoplasm</keyword>
<evidence type="ECO:0000259" key="7">
    <source>
        <dbReference type="PROSITE" id="PS50076"/>
    </source>
</evidence>
<evidence type="ECO:0000256" key="4">
    <source>
        <dbReference type="ARBA" id="ARBA00023186"/>
    </source>
</evidence>
<proteinExistence type="predicted"/>
<name>A0A7S3K1Q7_9STRA</name>
<evidence type="ECO:0000256" key="5">
    <source>
        <dbReference type="ARBA" id="ARBA00023242"/>
    </source>
</evidence>
<comment type="subcellular location">
    <subcellularLocation>
        <location evidence="2">Cytoplasm</location>
    </subcellularLocation>
    <subcellularLocation>
        <location evidence="1">Nucleus</location>
    </subcellularLocation>
</comment>
<feature type="domain" description="J" evidence="7">
    <location>
        <begin position="12"/>
        <end position="82"/>
    </location>
</feature>
<gene>
    <name evidence="8" type="ORF">ALAG00032_LOCUS12543</name>
</gene>
<keyword evidence="4" id="KW-0143">Chaperone</keyword>
<dbReference type="Gene3D" id="1.10.287.110">
    <property type="entry name" value="DnaJ domain"/>
    <property type="match status" value="1"/>
</dbReference>
<reference evidence="8" key="1">
    <citation type="submission" date="2021-01" db="EMBL/GenBank/DDBJ databases">
        <authorList>
            <person name="Corre E."/>
            <person name="Pelletier E."/>
            <person name="Niang G."/>
            <person name="Scheremetjew M."/>
            <person name="Finn R."/>
            <person name="Kale V."/>
            <person name="Holt S."/>
            <person name="Cochrane G."/>
            <person name="Meng A."/>
            <person name="Brown T."/>
            <person name="Cohen L."/>
        </authorList>
    </citation>
    <scope>NUCLEOTIDE SEQUENCE</scope>
    <source>
        <strain evidence="8">CCMP1510</strain>
    </source>
</reference>
<feature type="region of interest" description="Disordered" evidence="6">
    <location>
        <begin position="110"/>
        <end position="160"/>
    </location>
</feature>
<dbReference type="GO" id="GO:0005737">
    <property type="term" value="C:cytoplasm"/>
    <property type="evidence" value="ECO:0007669"/>
    <property type="project" value="UniProtKB-SubCell"/>
</dbReference>
<dbReference type="PANTHER" id="PTHR44313:SF1">
    <property type="entry name" value="DNAJ HOMOLOG SUBFAMILY C MEMBER 17"/>
    <property type="match status" value="1"/>
</dbReference>
<dbReference type="PRINTS" id="PR00625">
    <property type="entry name" value="JDOMAIN"/>
</dbReference>
<dbReference type="CDD" id="cd06257">
    <property type="entry name" value="DnaJ"/>
    <property type="match status" value="1"/>
</dbReference>
<dbReference type="InterPro" id="IPR052094">
    <property type="entry name" value="Pre-mRNA-splicing_ERAD"/>
</dbReference>
<evidence type="ECO:0000256" key="3">
    <source>
        <dbReference type="ARBA" id="ARBA00022490"/>
    </source>
</evidence>
<feature type="compositionally biased region" description="Basic and acidic residues" evidence="6">
    <location>
        <begin position="141"/>
        <end position="160"/>
    </location>
</feature>
<evidence type="ECO:0000256" key="2">
    <source>
        <dbReference type="ARBA" id="ARBA00004496"/>
    </source>
</evidence>
<evidence type="ECO:0000256" key="6">
    <source>
        <dbReference type="SAM" id="MobiDB-lite"/>
    </source>
</evidence>
<dbReference type="SUPFAM" id="SSF46565">
    <property type="entry name" value="Chaperone J-domain"/>
    <property type="match status" value="1"/>
</dbReference>
<dbReference type="Pfam" id="PF00226">
    <property type="entry name" value="DnaJ"/>
    <property type="match status" value="1"/>
</dbReference>
<dbReference type="PROSITE" id="PS50076">
    <property type="entry name" value="DNAJ_2"/>
    <property type="match status" value="1"/>
</dbReference>
<keyword evidence="5" id="KW-0539">Nucleus</keyword>
<accession>A0A7S3K1Q7</accession>
<organism evidence="8">
    <name type="scientific">Aureoumbra lagunensis</name>
    <dbReference type="NCBI Taxonomy" id="44058"/>
    <lineage>
        <taxon>Eukaryota</taxon>
        <taxon>Sar</taxon>
        <taxon>Stramenopiles</taxon>
        <taxon>Ochrophyta</taxon>
        <taxon>Pelagophyceae</taxon>
        <taxon>Pelagomonadales</taxon>
        <taxon>Aureoumbra</taxon>
    </lineage>
</organism>
<dbReference type="InterPro" id="IPR001623">
    <property type="entry name" value="DnaJ_domain"/>
</dbReference>
<dbReference type="GO" id="GO:0000390">
    <property type="term" value="P:spliceosomal complex disassembly"/>
    <property type="evidence" value="ECO:0007669"/>
    <property type="project" value="TreeGrafter"/>
</dbReference>
<dbReference type="SMART" id="SM00271">
    <property type="entry name" value="DnaJ"/>
    <property type="match status" value="1"/>
</dbReference>
<evidence type="ECO:0000313" key="8">
    <source>
        <dbReference type="EMBL" id="CAE0371761.1"/>
    </source>
</evidence>
<sequence>MSSSEKAIMARKTYALLGLRPGCGETAIRKAYRDLSREFHPDKQSGKSAIEASRAASMFLKIKDAYELLSDDKKRAEFDAANAASERATKILNQRVAEMDATTRKMRNDLERREAEARAQQQSGSSTTSIRRKNAAATTAQEKRYTEAAKNRSAEAQAQRELRKRRALKVSWHTSCIPSDQDLDNLVRHIGPLESIERSARSAILVFFSEDHATNAAIDDSITTTFKYVNLCSNDAWQRLHTALKQREPQPSSSGVQKNTKSKKRKIDFSEDDLCRFGFDFAQYLRQNDLRAKQHNFESILRDTLHLQQHNSDNFNPQREFDILSRLLHHSSSS</sequence>
<dbReference type="EMBL" id="HBIJ01019116">
    <property type="protein sequence ID" value="CAE0371761.1"/>
    <property type="molecule type" value="Transcribed_RNA"/>
</dbReference>